<organism evidence="1">
    <name type="scientific">marine sediment metagenome</name>
    <dbReference type="NCBI Taxonomy" id="412755"/>
    <lineage>
        <taxon>unclassified sequences</taxon>
        <taxon>metagenomes</taxon>
        <taxon>ecological metagenomes</taxon>
    </lineage>
</organism>
<name>A0A0F8VNT5_9ZZZZ</name>
<reference evidence="1" key="1">
    <citation type="journal article" date="2015" name="Nature">
        <title>Complex archaea that bridge the gap between prokaryotes and eukaryotes.</title>
        <authorList>
            <person name="Spang A."/>
            <person name="Saw J.H."/>
            <person name="Jorgensen S.L."/>
            <person name="Zaremba-Niedzwiedzka K."/>
            <person name="Martijn J."/>
            <person name="Lind A.E."/>
            <person name="van Eijk R."/>
            <person name="Schleper C."/>
            <person name="Guy L."/>
            <person name="Ettema T.J."/>
        </authorList>
    </citation>
    <scope>NUCLEOTIDE SEQUENCE</scope>
</reference>
<protein>
    <submittedName>
        <fullName evidence="1">Uncharacterized protein</fullName>
    </submittedName>
</protein>
<gene>
    <name evidence="1" type="ORF">LCGC14_3164650</name>
</gene>
<comment type="caution">
    <text evidence="1">The sequence shown here is derived from an EMBL/GenBank/DDBJ whole genome shotgun (WGS) entry which is preliminary data.</text>
</comment>
<accession>A0A0F8VNT5</accession>
<proteinExistence type="predicted"/>
<evidence type="ECO:0000313" key="1">
    <source>
        <dbReference type="EMBL" id="KKK45947.1"/>
    </source>
</evidence>
<sequence length="81" mass="9909">MNKITDKMISLYYGSPPPMACFYQMGCIELLFGKYSEWTEEERDKEHKRRLELYKKDWKEYHIQRKKELDELVKLSKENGN</sequence>
<dbReference type="EMBL" id="LAZR01070048">
    <property type="protein sequence ID" value="KKK45947.1"/>
    <property type="molecule type" value="Genomic_DNA"/>
</dbReference>
<dbReference type="AlphaFoldDB" id="A0A0F8VNT5"/>